<sequence>VPLPALARQQRRGWEPGSRFEYTSMNSFVLGWIVAEATGVPYHRYIEQKLWQPAGMESTVWLGNDSNGNSMAYCCYYATVRDFARFGLLYLRGGQADGRQVVPEAWVKESTRPSASFNDGYGLHWWLGESGDFMATGLAGQRIYVSPEHQVVIVKSTLATVLGEEETETAFRAVAEAVARTRLS</sequence>
<keyword evidence="2" id="KW-0378">Hydrolase</keyword>
<organism evidence="2 3">
    <name type="scientific">Actinomadura adrarensis</name>
    <dbReference type="NCBI Taxonomy" id="1819600"/>
    <lineage>
        <taxon>Bacteria</taxon>
        <taxon>Bacillati</taxon>
        <taxon>Actinomycetota</taxon>
        <taxon>Actinomycetes</taxon>
        <taxon>Streptosporangiales</taxon>
        <taxon>Thermomonosporaceae</taxon>
        <taxon>Actinomadura</taxon>
    </lineage>
</organism>
<dbReference type="GO" id="GO:0016787">
    <property type="term" value="F:hydrolase activity"/>
    <property type="evidence" value="ECO:0007669"/>
    <property type="project" value="UniProtKB-KW"/>
</dbReference>
<proteinExistence type="predicted"/>
<evidence type="ECO:0000313" key="3">
    <source>
        <dbReference type="Proteomes" id="UP001597083"/>
    </source>
</evidence>
<reference evidence="3" key="1">
    <citation type="journal article" date="2019" name="Int. J. Syst. Evol. Microbiol.">
        <title>The Global Catalogue of Microorganisms (GCM) 10K type strain sequencing project: providing services to taxonomists for standard genome sequencing and annotation.</title>
        <authorList>
            <consortium name="The Broad Institute Genomics Platform"/>
            <consortium name="The Broad Institute Genome Sequencing Center for Infectious Disease"/>
            <person name="Wu L."/>
            <person name="Ma J."/>
        </authorList>
    </citation>
    <scope>NUCLEOTIDE SEQUENCE [LARGE SCALE GENOMIC DNA]</scope>
    <source>
        <strain evidence="3">JCM 31696</strain>
    </source>
</reference>
<dbReference type="Pfam" id="PF00144">
    <property type="entry name" value="Beta-lactamase"/>
    <property type="match status" value="1"/>
</dbReference>
<dbReference type="Gene3D" id="3.40.710.10">
    <property type="entry name" value="DD-peptidase/beta-lactamase superfamily"/>
    <property type="match status" value="1"/>
</dbReference>
<dbReference type="Proteomes" id="UP001597083">
    <property type="component" value="Unassembled WGS sequence"/>
</dbReference>
<comment type="caution">
    <text evidence="2">The sequence shown here is derived from an EMBL/GenBank/DDBJ whole genome shotgun (WGS) entry which is preliminary data.</text>
</comment>
<dbReference type="SUPFAM" id="SSF56601">
    <property type="entry name" value="beta-lactamase/transpeptidase-like"/>
    <property type="match status" value="1"/>
</dbReference>
<feature type="domain" description="Beta-lactamase-related" evidence="1">
    <location>
        <begin position="7"/>
        <end position="173"/>
    </location>
</feature>
<evidence type="ECO:0000313" key="2">
    <source>
        <dbReference type="EMBL" id="MFD0853024.1"/>
    </source>
</evidence>
<dbReference type="InterPro" id="IPR012338">
    <property type="entry name" value="Beta-lactam/transpept-like"/>
</dbReference>
<dbReference type="PANTHER" id="PTHR43283">
    <property type="entry name" value="BETA-LACTAMASE-RELATED"/>
    <property type="match status" value="1"/>
</dbReference>
<evidence type="ECO:0000259" key="1">
    <source>
        <dbReference type="Pfam" id="PF00144"/>
    </source>
</evidence>
<dbReference type="EMBL" id="JBHTIR010001826">
    <property type="protein sequence ID" value="MFD0853024.1"/>
    <property type="molecule type" value="Genomic_DNA"/>
</dbReference>
<dbReference type="PANTHER" id="PTHR43283:SF7">
    <property type="entry name" value="BETA-LACTAMASE-RELATED DOMAIN-CONTAINING PROTEIN"/>
    <property type="match status" value="1"/>
</dbReference>
<keyword evidence="3" id="KW-1185">Reference proteome</keyword>
<accession>A0ABW3CHF3</accession>
<dbReference type="InterPro" id="IPR001466">
    <property type="entry name" value="Beta-lactam-related"/>
</dbReference>
<name>A0ABW3CHF3_9ACTN</name>
<dbReference type="InterPro" id="IPR050789">
    <property type="entry name" value="Diverse_Enzym_Activities"/>
</dbReference>
<feature type="non-terminal residue" evidence="2">
    <location>
        <position position="1"/>
    </location>
</feature>
<dbReference type="EC" id="3.-.-.-" evidence="2"/>
<gene>
    <name evidence="2" type="ORF">ACFQ07_12365</name>
</gene>
<protein>
    <submittedName>
        <fullName evidence="2">Serine hydrolase domain-containing protein</fullName>
        <ecNumber evidence="2">3.-.-.-</ecNumber>
    </submittedName>
</protein>